<dbReference type="Gene3D" id="1.25.40.20">
    <property type="entry name" value="Ankyrin repeat-containing domain"/>
    <property type="match status" value="2"/>
</dbReference>
<dbReference type="PANTHER" id="PTHR24186">
    <property type="entry name" value="PROTEIN PHOSPHATASE 1 REGULATORY SUBUNIT"/>
    <property type="match status" value="1"/>
</dbReference>
<dbReference type="PANTHER" id="PTHR24186:SF50">
    <property type="entry name" value="ANKYRIN REPEAT-CONTAINING PROTEIN ITN1-LIKE ISOFORM X1"/>
    <property type="match status" value="1"/>
</dbReference>
<feature type="transmembrane region" description="Helical" evidence="7">
    <location>
        <begin position="454"/>
        <end position="475"/>
    </location>
</feature>
<gene>
    <name evidence="9" type="ORF">DCAR_0205692</name>
</gene>
<evidence type="ECO:0000256" key="5">
    <source>
        <dbReference type="ARBA" id="ARBA00023043"/>
    </source>
</evidence>
<keyword evidence="3" id="KW-0677">Repeat</keyword>
<evidence type="ECO:0000256" key="7">
    <source>
        <dbReference type="SAM" id="Phobius"/>
    </source>
</evidence>
<dbReference type="Pfam" id="PF12796">
    <property type="entry name" value="Ank_2"/>
    <property type="match status" value="1"/>
</dbReference>
<dbReference type="AlphaFoldDB" id="A0AAF0WE75"/>
<evidence type="ECO:0000256" key="3">
    <source>
        <dbReference type="ARBA" id="ARBA00022737"/>
    </source>
</evidence>
<evidence type="ECO:0000256" key="6">
    <source>
        <dbReference type="ARBA" id="ARBA00023136"/>
    </source>
</evidence>
<reference evidence="9" key="1">
    <citation type="journal article" date="2016" name="Nat. Genet.">
        <title>A high-quality carrot genome assembly provides new insights into carotenoid accumulation and asterid genome evolution.</title>
        <authorList>
            <person name="Iorizzo M."/>
            <person name="Ellison S."/>
            <person name="Senalik D."/>
            <person name="Zeng P."/>
            <person name="Satapoomin P."/>
            <person name="Huang J."/>
            <person name="Bowman M."/>
            <person name="Iovene M."/>
            <person name="Sanseverino W."/>
            <person name="Cavagnaro P."/>
            <person name="Yildiz M."/>
            <person name="Macko-Podgorni A."/>
            <person name="Moranska E."/>
            <person name="Grzebelus E."/>
            <person name="Grzebelus D."/>
            <person name="Ashrafi H."/>
            <person name="Zheng Z."/>
            <person name="Cheng S."/>
            <person name="Spooner D."/>
            <person name="Van Deynze A."/>
            <person name="Simon P."/>
        </authorList>
    </citation>
    <scope>NUCLEOTIDE SEQUENCE</scope>
    <source>
        <tissue evidence="9">Leaf</tissue>
    </source>
</reference>
<protein>
    <recommendedName>
        <fullName evidence="8">PGG domain-containing protein</fullName>
    </recommendedName>
</protein>
<keyword evidence="2 7" id="KW-0812">Transmembrane</keyword>
<keyword evidence="10" id="KW-1185">Reference proteome</keyword>
<sequence length="589" mass="66345">MVKLLVKADRNDSHVQNNEGKTPIYIAAENGYKDIIEEICTTCKALSLDGLGRRTTALHALIQNTGQVTEGASDMIRMIVDAAKRQSSAEDGSLVEFKELFSRKDESGSTVLQHAVEKNFVEAVKLILPEDPSYQPGPEIKTYGLMCLIHKAIDDGYSNDIIELLSKAYEAGIDDPKHKGVLALILASQRLDEGSVLCLLKDARHLVTFKEDNGWTPLHYAVYHEFDSILDALIKAQKDEGHSLVYADMESMPFYAAVKHGYTSTLVRLMELWPPANFPYTSVNIDGQNILHLATASVSRKEMVHGILKYCPDTYKAEILNQQDITGDTPLHILISHGCFIPQLIKHKGFNTMAKNNQYLTPRDMLYVEDDIVADQVHIKIALDDVLTNQSVSKLWGKRTEKKMDIWKCNITPPSKRKKKDGKFEEDKKKLMDKKHEQMKRDLETYKTRTNTQILVTTLITTVTFTVGFTMPGGLHQSGEVDEGLVVLSRKRAFNVFMVSDALALLMSVSSLFFYFLESMNEDPLQVSLLNASSTVLNILSIIGMMLTFIAGTYVVLSDTYTSTRHCHLHHRFFLLSSYSYFMDHQDSV</sequence>
<evidence type="ECO:0000313" key="9">
    <source>
        <dbReference type="EMBL" id="WOG86483.1"/>
    </source>
</evidence>
<dbReference type="InterPro" id="IPR002110">
    <property type="entry name" value="Ankyrin_rpt"/>
</dbReference>
<evidence type="ECO:0000256" key="1">
    <source>
        <dbReference type="ARBA" id="ARBA00004141"/>
    </source>
</evidence>
<proteinExistence type="predicted"/>
<accession>A0AAF0WE75</accession>
<name>A0AAF0WE75_DAUCS</name>
<feature type="domain" description="PGG" evidence="8">
    <location>
        <begin position="445"/>
        <end position="556"/>
    </location>
</feature>
<keyword evidence="4 7" id="KW-1133">Transmembrane helix</keyword>
<organism evidence="9 10">
    <name type="scientific">Daucus carota subsp. sativus</name>
    <name type="common">Carrot</name>
    <dbReference type="NCBI Taxonomy" id="79200"/>
    <lineage>
        <taxon>Eukaryota</taxon>
        <taxon>Viridiplantae</taxon>
        <taxon>Streptophyta</taxon>
        <taxon>Embryophyta</taxon>
        <taxon>Tracheophyta</taxon>
        <taxon>Spermatophyta</taxon>
        <taxon>Magnoliopsida</taxon>
        <taxon>eudicotyledons</taxon>
        <taxon>Gunneridae</taxon>
        <taxon>Pentapetalae</taxon>
        <taxon>asterids</taxon>
        <taxon>campanulids</taxon>
        <taxon>Apiales</taxon>
        <taxon>Apiaceae</taxon>
        <taxon>Apioideae</taxon>
        <taxon>Scandiceae</taxon>
        <taxon>Daucinae</taxon>
        <taxon>Daucus</taxon>
        <taxon>Daucus sect. Daucus</taxon>
    </lineage>
</organism>
<dbReference type="Proteomes" id="UP000077755">
    <property type="component" value="Chromosome 2"/>
</dbReference>
<evidence type="ECO:0000256" key="4">
    <source>
        <dbReference type="ARBA" id="ARBA00022989"/>
    </source>
</evidence>
<evidence type="ECO:0000256" key="2">
    <source>
        <dbReference type="ARBA" id="ARBA00022692"/>
    </source>
</evidence>
<dbReference type="GO" id="GO:0005886">
    <property type="term" value="C:plasma membrane"/>
    <property type="evidence" value="ECO:0007669"/>
    <property type="project" value="TreeGrafter"/>
</dbReference>
<reference evidence="9" key="2">
    <citation type="submission" date="2022-03" db="EMBL/GenBank/DDBJ databases">
        <title>Draft title - Genomic analysis of global carrot germplasm unveils the trajectory of domestication and the origin of high carotenoid orange carrot.</title>
        <authorList>
            <person name="Iorizzo M."/>
            <person name="Ellison S."/>
            <person name="Senalik D."/>
            <person name="Macko-Podgorni A."/>
            <person name="Grzebelus D."/>
            <person name="Bostan H."/>
            <person name="Rolling W."/>
            <person name="Curaba J."/>
            <person name="Simon P."/>
        </authorList>
    </citation>
    <scope>NUCLEOTIDE SEQUENCE</scope>
    <source>
        <tissue evidence="9">Leaf</tissue>
    </source>
</reference>
<dbReference type="Pfam" id="PF13962">
    <property type="entry name" value="PGG"/>
    <property type="match status" value="1"/>
</dbReference>
<evidence type="ECO:0000313" key="10">
    <source>
        <dbReference type="Proteomes" id="UP000077755"/>
    </source>
</evidence>
<dbReference type="InterPro" id="IPR026961">
    <property type="entry name" value="PGG_dom"/>
</dbReference>
<evidence type="ECO:0000259" key="8">
    <source>
        <dbReference type="Pfam" id="PF13962"/>
    </source>
</evidence>
<dbReference type="SMART" id="SM00248">
    <property type="entry name" value="ANK"/>
    <property type="match status" value="5"/>
</dbReference>
<dbReference type="EMBL" id="CP093344">
    <property type="protein sequence ID" value="WOG86483.1"/>
    <property type="molecule type" value="Genomic_DNA"/>
</dbReference>
<feature type="transmembrane region" description="Helical" evidence="7">
    <location>
        <begin position="496"/>
        <end position="516"/>
    </location>
</feature>
<dbReference type="KEGG" id="dcr:108207170"/>
<keyword evidence="5" id="KW-0040">ANK repeat</keyword>
<keyword evidence="6 7" id="KW-0472">Membrane</keyword>
<dbReference type="InterPro" id="IPR036770">
    <property type="entry name" value="Ankyrin_rpt-contain_sf"/>
</dbReference>
<dbReference type="SUPFAM" id="SSF48403">
    <property type="entry name" value="Ankyrin repeat"/>
    <property type="match status" value="1"/>
</dbReference>
<feature type="transmembrane region" description="Helical" evidence="7">
    <location>
        <begin position="536"/>
        <end position="557"/>
    </location>
</feature>
<comment type="subcellular location">
    <subcellularLocation>
        <location evidence="1">Membrane</location>
        <topology evidence="1">Multi-pass membrane protein</topology>
    </subcellularLocation>
</comment>